<organism evidence="1 2">
    <name type="scientific">Rhizosphaericola mali</name>
    <dbReference type="NCBI Taxonomy" id="2545455"/>
    <lineage>
        <taxon>Bacteria</taxon>
        <taxon>Pseudomonadati</taxon>
        <taxon>Bacteroidota</taxon>
        <taxon>Chitinophagia</taxon>
        <taxon>Chitinophagales</taxon>
        <taxon>Chitinophagaceae</taxon>
        <taxon>Rhizosphaericola</taxon>
    </lineage>
</organism>
<protein>
    <submittedName>
        <fullName evidence="1">SusD/RagB family nutrient-binding outer membrane lipoprotein</fullName>
    </submittedName>
</protein>
<accession>A0A5P2FYQ7</accession>
<dbReference type="Pfam" id="PF12741">
    <property type="entry name" value="SusD-like"/>
    <property type="match status" value="1"/>
</dbReference>
<evidence type="ECO:0000313" key="2">
    <source>
        <dbReference type="Proteomes" id="UP000292424"/>
    </source>
</evidence>
<dbReference type="SUPFAM" id="SSF48452">
    <property type="entry name" value="TPR-like"/>
    <property type="match status" value="1"/>
</dbReference>
<dbReference type="RefSeq" id="WP_131329642.1">
    <property type="nucleotide sequence ID" value="NZ_CP044016.1"/>
</dbReference>
<dbReference type="Gene3D" id="1.25.40.390">
    <property type="match status" value="1"/>
</dbReference>
<keyword evidence="1" id="KW-0449">Lipoprotein</keyword>
<evidence type="ECO:0000313" key="1">
    <source>
        <dbReference type="EMBL" id="QES88674.1"/>
    </source>
</evidence>
<dbReference type="KEGG" id="arac:E0W69_008410"/>
<proteinExistence type="predicted"/>
<dbReference type="EMBL" id="CP044016">
    <property type="protein sequence ID" value="QES88674.1"/>
    <property type="molecule type" value="Genomic_DNA"/>
</dbReference>
<dbReference type="AlphaFoldDB" id="A0A5P2FYQ7"/>
<dbReference type="PROSITE" id="PS51257">
    <property type="entry name" value="PROKAR_LIPOPROTEIN"/>
    <property type="match status" value="1"/>
</dbReference>
<dbReference type="OrthoDB" id="843771at2"/>
<dbReference type="InterPro" id="IPR024302">
    <property type="entry name" value="SusD-like"/>
</dbReference>
<dbReference type="InterPro" id="IPR011990">
    <property type="entry name" value="TPR-like_helical_dom_sf"/>
</dbReference>
<reference evidence="1 2" key="1">
    <citation type="submission" date="2019-09" db="EMBL/GenBank/DDBJ databases">
        <title>Complete genome sequence of Arachidicoccus sp. B3-10 isolated from apple orchard soil.</title>
        <authorList>
            <person name="Kim H.S."/>
            <person name="Han K.-I."/>
            <person name="Suh M.K."/>
            <person name="Lee K.C."/>
            <person name="Eom M.K."/>
            <person name="Kim J.-S."/>
            <person name="Kang S.W."/>
            <person name="Sin Y."/>
            <person name="Lee J.-S."/>
        </authorList>
    </citation>
    <scope>NUCLEOTIDE SEQUENCE [LARGE SCALE GENOMIC DNA]</scope>
    <source>
        <strain evidence="1 2">B3-10</strain>
    </source>
</reference>
<name>A0A5P2FYQ7_9BACT</name>
<gene>
    <name evidence="1" type="ORF">E0W69_008410</name>
</gene>
<keyword evidence="2" id="KW-1185">Reference proteome</keyword>
<sequence length="536" mass="58862">MKKNHLYKNSFTKYILPSIITIGIFQSCTKDFEKLNTNPYQPTDEMLNYDNVKIGGFFTQLEKNVKPIGTAAESTGPANNYQIAFNLSSDNWSGYMAPGENKFNNGSNFTTYYFITNWNDGTFNTLFTSVFNPYIQLKSNIDSSKSPELLALADIVKISGIHQATDMYGPIPYAGVGSGALTNPYQSQQTVYNTFFTELTNAINVLTQYSAANSTILPDYDAVYNGNVTKWIQYANSLMLRLAMRIVYADPTTAQKYAEQAVNNSFGVITDTKNGAQLSAGAGLTFVNPITILWQDYKDTRFGASLLSYLTGYNDPRLPAYCSQATVNGITNYYGVRTGTADINYTSLSAPNIPNTQPMYWMKASEVSFLRAEGAARNWNMGGTAASFYTQGITNSFTENGVSSTSYISDNTSKPAGYTNPITSSENTAAVGTATIAWDESASFEIKLEKIITQKWIAIFPNGQEAWSEYRRTGYPKLFPILVNTSGGAVSTSQGVQRMPYPPSEYSTNGTNVNAAVANLLSGPDNGGTKVWWNKK</sequence>
<dbReference type="Proteomes" id="UP000292424">
    <property type="component" value="Chromosome"/>
</dbReference>